<keyword evidence="2" id="KW-1185">Reference proteome</keyword>
<comment type="caution">
    <text evidence="1">The sequence shown here is derived from an EMBL/GenBank/DDBJ whole genome shotgun (WGS) entry which is preliminary data.</text>
</comment>
<dbReference type="InterPro" id="IPR007948">
    <property type="entry name" value="DUF736"/>
</dbReference>
<dbReference type="AlphaFoldDB" id="A0A916WK39"/>
<reference evidence="1" key="1">
    <citation type="journal article" date="2014" name="Int. J. Syst. Evol. Microbiol.">
        <title>Complete genome sequence of Corynebacterium casei LMG S-19264T (=DSM 44701T), isolated from a smear-ripened cheese.</title>
        <authorList>
            <consortium name="US DOE Joint Genome Institute (JGI-PGF)"/>
            <person name="Walter F."/>
            <person name="Albersmeier A."/>
            <person name="Kalinowski J."/>
            <person name="Ruckert C."/>
        </authorList>
    </citation>
    <scope>NUCLEOTIDE SEQUENCE</scope>
    <source>
        <strain evidence="1">CGMCC 1.15082</strain>
    </source>
</reference>
<protein>
    <recommendedName>
        <fullName evidence="3">DUF736 domain-containing protein</fullName>
    </recommendedName>
</protein>
<evidence type="ECO:0000313" key="1">
    <source>
        <dbReference type="EMBL" id="GGB08967.1"/>
    </source>
</evidence>
<gene>
    <name evidence="1" type="ORF">GCM10011491_41170</name>
</gene>
<evidence type="ECO:0008006" key="3">
    <source>
        <dbReference type="Google" id="ProtNLM"/>
    </source>
</evidence>
<accession>A0A916WK39</accession>
<reference evidence="1" key="2">
    <citation type="submission" date="2020-09" db="EMBL/GenBank/DDBJ databases">
        <authorList>
            <person name="Sun Q."/>
            <person name="Zhou Y."/>
        </authorList>
    </citation>
    <scope>NUCLEOTIDE SEQUENCE</scope>
    <source>
        <strain evidence="1">CGMCC 1.15082</strain>
    </source>
</reference>
<organism evidence="1 2">
    <name type="scientific">Brucella endophytica</name>
    <dbReference type="NCBI Taxonomy" id="1963359"/>
    <lineage>
        <taxon>Bacteria</taxon>
        <taxon>Pseudomonadati</taxon>
        <taxon>Pseudomonadota</taxon>
        <taxon>Alphaproteobacteria</taxon>
        <taxon>Hyphomicrobiales</taxon>
        <taxon>Brucellaceae</taxon>
        <taxon>Brucella/Ochrobactrum group</taxon>
        <taxon>Brucella</taxon>
    </lineage>
</organism>
<dbReference type="EMBL" id="BMHH01000026">
    <property type="protein sequence ID" value="GGB08967.1"/>
    <property type="molecule type" value="Genomic_DNA"/>
</dbReference>
<proteinExistence type="predicted"/>
<sequence>MATIGTVAKNGRGIYEGRLTTLTLNAPIKIIPMDRTSENAPTHRIVSGSAEVGAVWTKTSKTSGNEYLSLTFDTPELDYVIYATLGMAAGQDDPDVYSIIWNRPKPTHSR</sequence>
<dbReference type="Proteomes" id="UP000646478">
    <property type="component" value="Unassembled WGS sequence"/>
</dbReference>
<evidence type="ECO:0000313" key="2">
    <source>
        <dbReference type="Proteomes" id="UP000646478"/>
    </source>
</evidence>
<dbReference type="RefSeq" id="WP_188826078.1">
    <property type="nucleotide sequence ID" value="NZ_BMHH01000026.1"/>
</dbReference>
<dbReference type="Pfam" id="PF05284">
    <property type="entry name" value="DUF736"/>
    <property type="match status" value="1"/>
</dbReference>
<name>A0A916WK39_9HYPH</name>